<keyword evidence="3 4" id="KW-0413">Isomerase</keyword>
<organism evidence="7 8">
    <name type="scientific">Mucilaginibacter celer</name>
    <dbReference type="NCBI Taxonomy" id="2305508"/>
    <lineage>
        <taxon>Bacteria</taxon>
        <taxon>Pseudomonadati</taxon>
        <taxon>Bacteroidota</taxon>
        <taxon>Sphingobacteriia</taxon>
        <taxon>Sphingobacteriales</taxon>
        <taxon>Sphingobacteriaceae</taxon>
        <taxon>Mucilaginibacter</taxon>
    </lineage>
</organism>
<proteinExistence type="inferred from homology"/>
<evidence type="ECO:0000256" key="5">
    <source>
        <dbReference type="RuleBase" id="RU003915"/>
    </source>
</evidence>
<reference evidence="7 8" key="1">
    <citation type="submission" date="2018-10" db="EMBL/GenBank/DDBJ databases">
        <title>Genome sequencing of Mucilaginibacter sp. HYN0043.</title>
        <authorList>
            <person name="Kim M."/>
            <person name="Yi H."/>
        </authorList>
    </citation>
    <scope>NUCLEOTIDE SEQUENCE [LARGE SCALE GENOMIC DNA]</scope>
    <source>
        <strain evidence="7 8">HYN0043</strain>
    </source>
</reference>
<dbReference type="KEGG" id="muh:HYN43_027880"/>
<dbReference type="Gene3D" id="3.10.50.40">
    <property type="match status" value="1"/>
</dbReference>
<comment type="catalytic activity">
    <reaction evidence="1 4 5">
        <text>[protein]-peptidylproline (omega=180) = [protein]-peptidylproline (omega=0)</text>
        <dbReference type="Rhea" id="RHEA:16237"/>
        <dbReference type="Rhea" id="RHEA-COMP:10747"/>
        <dbReference type="Rhea" id="RHEA-COMP:10748"/>
        <dbReference type="ChEBI" id="CHEBI:83833"/>
        <dbReference type="ChEBI" id="CHEBI:83834"/>
        <dbReference type="EC" id="5.2.1.8"/>
    </reaction>
</comment>
<gene>
    <name evidence="7" type="ORF">HYN43_027880</name>
</gene>
<protein>
    <recommendedName>
        <fullName evidence="5">Peptidyl-prolyl cis-trans isomerase</fullName>
        <ecNumber evidence="5">5.2.1.8</ecNumber>
    </recommendedName>
</protein>
<dbReference type="InterPro" id="IPR046357">
    <property type="entry name" value="PPIase_dom_sf"/>
</dbReference>
<dbReference type="AlphaFoldDB" id="A0A494VTC5"/>
<accession>A0A494VTC5</accession>
<dbReference type="SUPFAM" id="SSF54534">
    <property type="entry name" value="FKBP-like"/>
    <property type="match status" value="1"/>
</dbReference>
<dbReference type="EC" id="5.2.1.8" evidence="5"/>
<sequence length="187" mass="20477">MLKSVKLPFFCFKRINLPFKLMNRILLVLLLLSAIVYGCGKSGVDPVVQYRAQAAIDDKIVSDYIAANAGLNAKRIDTTGVYYIVKDGEQGTGNVLYTSSTQITVGYTAKILTSGTVVAQTDRFHPTYTLGGVIKGWQLGIPQIKPGGKVRLLVPSRYAYGPYAQDSIHLPANSVLDFQIQLYNVTN</sequence>
<dbReference type="InterPro" id="IPR001179">
    <property type="entry name" value="PPIase_FKBP_dom"/>
</dbReference>
<evidence type="ECO:0000256" key="2">
    <source>
        <dbReference type="ARBA" id="ARBA00023110"/>
    </source>
</evidence>
<evidence type="ECO:0000256" key="1">
    <source>
        <dbReference type="ARBA" id="ARBA00000971"/>
    </source>
</evidence>
<comment type="similarity">
    <text evidence="5">Belongs to the FKBP-type PPIase family.</text>
</comment>
<keyword evidence="2 4" id="KW-0697">Rotamase</keyword>
<dbReference type="PANTHER" id="PTHR10516:SF443">
    <property type="entry name" value="FK506-BINDING PROTEIN 59-RELATED"/>
    <property type="match status" value="1"/>
</dbReference>
<dbReference type="Pfam" id="PF00254">
    <property type="entry name" value="FKBP_C"/>
    <property type="match status" value="1"/>
</dbReference>
<dbReference type="PROSITE" id="PS50059">
    <property type="entry name" value="FKBP_PPIASE"/>
    <property type="match status" value="1"/>
</dbReference>
<dbReference type="EMBL" id="CP032869">
    <property type="protein sequence ID" value="AYL98857.1"/>
    <property type="molecule type" value="Genomic_DNA"/>
</dbReference>
<feature type="domain" description="PPIase FKBP-type" evidence="6">
    <location>
        <begin position="100"/>
        <end position="186"/>
    </location>
</feature>
<evidence type="ECO:0000313" key="7">
    <source>
        <dbReference type="EMBL" id="AYL98857.1"/>
    </source>
</evidence>
<evidence type="ECO:0000259" key="6">
    <source>
        <dbReference type="PROSITE" id="PS50059"/>
    </source>
</evidence>
<dbReference type="InterPro" id="IPR050689">
    <property type="entry name" value="FKBP-type_PPIase"/>
</dbReference>
<dbReference type="PANTHER" id="PTHR10516">
    <property type="entry name" value="PEPTIDYL-PROLYL CIS-TRANS ISOMERASE"/>
    <property type="match status" value="1"/>
</dbReference>
<dbReference type="GO" id="GO:0003755">
    <property type="term" value="F:peptidyl-prolyl cis-trans isomerase activity"/>
    <property type="evidence" value="ECO:0007669"/>
    <property type="project" value="UniProtKB-UniRule"/>
</dbReference>
<keyword evidence="8" id="KW-1185">Reference proteome</keyword>
<evidence type="ECO:0000256" key="3">
    <source>
        <dbReference type="ARBA" id="ARBA00023235"/>
    </source>
</evidence>
<name>A0A494VTC5_9SPHI</name>
<dbReference type="OrthoDB" id="669809at2"/>
<evidence type="ECO:0000256" key="4">
    <source>
        <dbReference type="PROSITE-ProRule" id="PRU00277"/>
    </source>
</evidence>
<evidence type="ECO:0000313" key="8">
    <source>
        <dbReference type="Proteomes" id="UP000270046"/>
    </source>
</evidence>
<dbReference type="Proteomes" id="UP000270046">
    <property type="component" value="Chromosome"/>
</dbReference>